<reference evidence="2" key="1">
    <citation type="submission" date="2021-04" db="EMBL/GenBank/DDBJ databases">
        <title>Draft genome sequence of Xylanibacillus composti strain K13.</title>
        <authorList>
            <person name="Uke A."/>
            <person name="Chhe C."/>
            <person name="Baramee S."/>
            <person name="Kosugi A."/>
        </authorList>
    </citation>
    <scope>NUCLEOTIDE SEQUENCE</scope>
    <source>
        <strain evidence="2">K13</strain>
    </source>
</reference>
<evidence type="ECO:0000313" key="2">
    <source>
        <dbReference type="EMBL" id="GIQ68711.1"/>
    </source>
</evidence>
<feature type="chain" id="PRO_5038450709" evidence="1">
    <location>
        <begin position="22"/>
        <end position="221"/>
    </location>
</feature>
<accession>A0A8J4H383</accession>
<dbReference type="PROSITE" id="PS51257">
    <property type="entry name" value="PROKAR_LIPOPROTEIN"/>
    <property type="match status" value="1"/>
</dbReference>
<dbReference type="EMBL" id="BOVK01000016">
    <property type="protein sequence ID" value="GIQ68711.1"/>
    <property type="molecule type" value="Genomic_DNA"/>
</dbReference>
<protein>
    <submittedName>
        <fullName evidence="2">Uncharacterized protein</fullName>
    </submittedName>
</protein>
<comment type="caution">
    <text evidence="2">The sequence shown here is derived from an EMBL/GenBank/DDBJ whole genome shotgun (WGS) entry which is preliminary data.</text>
</comment>
<keyword evidence="3" id="KW-1185">Reference proteome</keyword>
<dbReference type="Proteomes" id="UP000677918">
    <property type="component" value="Unassembled WGS sequence"/>
</dbReference>
<name>A0A8J4H383_9BACL</name>
<dbReference type="AlphaFoldDB" id="A0A8J4H383"/>
<evidence type="ECO:0000256" key="1">
    <source>
        <dbReference type="SAM" id="SignalP"/>
    </source>
</evidence>
<proteinExistence type="predicted"/>
<feature type="signal peptide" evidence="1">
    <location>
        <begin position="1"/>
        <end position="21"/>
    </location>
</feature>
<organism evidence="2 3">
    <name type="scientific">Xylanibacillus composti</name>
    <dbReference type="NCBI Taxonomy" id="1572762"/>
    <lineage>
        <taxon>Bacteria</taxon>
        <taxon>Bacillati</taxon>
        <taxon>Bacillota</taxon>
        <taxon>Bacilli</taxon>
        <taxon>Bacillales</taxon>
        <taxon>Paenibacillaceae</taxon>
        <taxon>Xylanibacillus</taxon>
    </lineage>
</organism>
<sequence length="221" mass="24546">MFMLRQRGALCSILLLTLLLASCVPEEERSAEEWAAAALDALQGSKGLQYSGQWEGSRGGELVYKHEAWAAADSESVWQPVVPLEDVADMMESASFSSQAGNGDHVVVDISMNRSEYTDAMRTRMLRQFDALADQAAAQGGERRPLTEERELIEALWQEAEVEAVYTMSIRRDTGLPEQVEVEARLHYTSDGKNMQETIRSRYMLQPDSKQLVPEAAADGS</sequence>
<evidence type="ECO:0000313" key="3">
    <source>
        <dbReference type="Proteomes" id="UP000677918"/>
    </source>
</evidence>
<dbReference type="RefSeq" id="WP_213411343.1">
    <property type="nucleotide sequence ID" value="NZ_BOVK01000016.1"/>
</dbReference>
<gene>
    <name evidence="2" type="ORF">XYCOK13_15350</name>
</gene>
<keyword evidence="1" id="KW-0732">Signal</keyword>